<organism evidence="2 3">
    <name type="scientific">Indibacter alkaliphilus (strain CCUG 57479 / KCTC 22604 / LW1)</name>
    <dbReference type="NCBI Taxonomy" id="1189612"/>
    <lineage>
        <taxon>Bacteria</taxon>
        <taxon>Pseudomonadati</taxon>
        <taxon>Bacteroidota</taxon>
        <taxon>Cytophagia</taxon>
        <taxon>Cytophagales</taxon>
        <taxon>Cyclobacteriaceae</taxon>
    </lineage>
</organism>
<reference evidence="2 3" key="1">
    <citation type="journal article" date="2013" name="Genome Announc.">
        <title>Draft Genome Sequence of Indibacter alkaliphilus Strain LW1T, Isolated from Lonar Lake, a Haloalkaline Lake in the Buldana District of Maharashtra, India.</title>
        <authorList>
            <person name="Singh A."/>
            <person name="Kumar Jangir P."/>
            <person name="Sharma R."/>
            <person name="Singh A."/>
            <person name="Kumar Pinnaka A."/>
            <person name="Shivaji S."/>
        </authorList>
    </citation>
    <scope>NUCLEOTIDE SEQUENCE [LARGE SCALE GENOMIC DNA]</scope>
    <source>
        <strain evidence="3">CCUG 57479 / KCTC 22604 / LW1</strain>
    </source>
</reference>
<accession>S2D063</accession>
<dbReference type="Proteomes" id="UP000006073">
    <property type="component" value="Unassembled WGS sequence"/>
</dbReference>
<keyword evidence="1" id="KW-0812">Transmembrane</keyword>
<dbReference type="GO" id="GO:0016740">
    <property type="term" value="F:transferase activity"/>
    <property type="evidence" value="ECO:0007669"/>
    <property type="project" value="UniProtKB-KW"/>
</dbReference>
<dbReference type="eggNOG" id="ENOG5032Y8X">
    <property type="taxonomic scope" value="Bacteria"/>
</dbReference>
<keyword evidence="1" id="KW-0472">Membrane</keyword>
<evidence type="ECO:0000313" key="2">
    <source>
        <dbReference type="EMBL" id="EOZ92259.1"/>
    </source>
</evidence>
<dbReference type="STRING" id="1189612.A33Q_4352"/>
<feature type="transmembrane region" description="Helical" evidence="1">
    <location>
        <begin position="26"/>
        <end position="44"/>
    </location>
</feature>
<protein>
    <submittedName>
        <fullName evidence="2">Prenyltransferase</fullName>
    </submittedName>
</protein>
<feature type="transmembrane region" description="Helical" evidence="1">
    <location>
        <begin position="222"/>
        <end position="239"/>
    </location>
</feature>
<dbReference type="AlphaFoldDB" id="S2D063"/>
<feature type="transmembrane region" description="Helical" evidence="1">
    <location>
        <begin position="65"/>
        <end position="87"/>
    </location>
</feature>
<proteinExistence type="predicted"/>
<comment type="caution">
    <text evidence="2">The sequence shown here is derived from an EMBL/GenBank/DDBJ whole genome shotgun (WGS) entry which is preliminary data.</text>
</comment>
<dbReference type="EMBL" id="ALWO02000052">
    <property type="protein sequence ID" value="EOZ92259.1"/>
    <property type="molecule type" value="Genomic_DNA"/>
</dbReference>
<feature type="transmembrane region" description="Helical" evidence="1">
    <location>
        <begin position="93"/>
        <end position="112"/>
    </location>
</feature>
<sequence length="265" mass="29847">MDVVLGAVAGMLFFSDLLNTSTPFEVYTLLGIAVWCIYSIDHLLDSRKIKGDKEVSARHSFHQKYFKSILLAVALFVFLGVLLLVFSESTKSLRMPGGTLAGVVVIWFFILHKTSLQSSWLKEVSTAFVYVAGISLAPIVLSGKENLDHFFWVFVTVYFFLALLNLLILSYLDEGEDKELGFGSVLTVLSRENLKLLIILIGFFLVVAGLGLLFFFPSYYSIYASVFMLIAAFHLLEFFRKGQKKETTRIKLEASFLLPFILLAF</sequence>
<feature type="transmembrane region" description="Helical" evidence="1">
    <location>
        <begin position="193"/>
        <end position="216"/>
    </location>
</feature>
<feature type="transmembrane region" description="Helical" evidence="1">
    <location>
        <begin position="124"/>
        <end position="143"/>
    </location>
</feature>
<gene>
    <name evidence="2" type="ORF">A33Q_4352</name>
</gene>
<name>S2D063_INDAL</name>
<evidence type="ECO:0000256" key="1">
    <source>
        <dbReference type="SAM" id="Phobius"/>
    </source>
</evidence>
<evidence type="ECO:0000313" key="3">
    <source>
        <dbReference type="Proteomes" id="UP000006073"/>
    </source>
</evidence>
<keyword evidence="3" id="KW-1185">Reference proteome</keyword>
<keyword evidence="1" id="KW-1133">Transmembrane helix</keyword>
<feature type="transmembrane region" description="Helical" evidence="1">
    <location>
        <begin position="149"/>
        <end position="172"/>
    </location>
</feature>